<dbReference type="Proteomes" id="UP000652761">
    <property type="component" value="Unassembled WGS sequence"/>
</dbReference>
<dbReference type="AlphaFoldDB" id="A0A843URY0"/>
<dbReference type="EMBL" id="NMUH01000887">
    <property type="protein sequence ID" value="MQL86248.1"/>
    <property type="molecule type" value="Genomic_DNA"/>
</dbReference>
<name>A0A843URY0_COLES</name>
<accession>A0A843URY0</accession>
<protein>
    <submittedName>
        <fullName evidence="1">Uncharacterized protein</fullName>
    </submittedName>
</protein>
<keyword evidence="2" id="KW-1185">Reference proteome</keyword>
<reference evidence="1" key="1">
    <citation type="submission" date="2017-07" db="EMBL/GenBank/DDBJ databases">
        <title>Taro Niue Genome Assembly and Annotation.</title>
        <authorList>
            <person name="Atibalentja N."/>
            <person name="Keating K."/>
            <person name="Fields C.J."/>
        </authorList>
    </citation>
    <scope>NUCLEOTIDE SEQUENCE</scope>
    <source>
        <strain evidence="1">Niue_2</strain>
        <tissue evidence="1">Leaf</tissue>
    </source>
</reference>
<comment type="caution">
    <text evidence="1">The sequence shown here is derived from an EMBL/GenBank/DDBJ whole genome shotgun (WGS) entry which is preliminary data.</text>
</comment>
<gene>
    <name evidence="1" type="ORF">Taro_018779</name>
</gene>
<evidence type="ECO:0000313" key="2">
    <source>
        <dbReference type="Proteomes" id="UP000652761"/>
    </source>
</evidence>
<organism evidence="1 2">
    <name type="scientific">Colocasia esculenta</name>
    <name type="common">Wild taro</name>
    <name type="synonym">Arum esculentum</name>
    <dbReference type="NCBI Taxonomy" id="4460"/>
    <lineage>
        <taxon>Eukaryota</taxon>
        <taxon>Viridiplantae</taxon>
        <taxon>Streptophyta</taxon>
        <taxon>Embryophyta</taxon>
        <taxon>Tracheophyta</taxon>
        <taxon>Spermatophyta</taxon>
        <taxon>Magnoliopsida</taxon>
        <taxon>Liliopsida</taxon>
        <taxon>Araceae</taxon>
        <taxon>Aroideae</taxon>
        <taxon>Colocasieae</taxon>
        <taxon>Colocasia</taxon>
    </lineage>
</organism>
<proteinExistence type="predicted"/>
<sequence length="20" mass="2348">MDFRSPRVDGFQLSPSLTFF</sequence>
<evidence type="ECO:0000313" key="1">
    <source>
        <dbReference type="EMBL" id="MQL86248.1"/>
    </source>
</evidence>